<feature type="region of interest" description="Disordered" evidence="4">
    <location>
        <begin position="67"/>
        <end position="178"/>
    </location>
</feature>
<keyword evidence="7" id="KW-1185">Reference proteome</keyword>
<dbReference type="InterPro" id="IPR050732">
    <property type="entry name" value="Beta-glucan_modifiers"/>
</dbReference>
<evidence type="ECO:0000256" key="3">
    <source>
        <dbReference type="ARBA" id="ARBA00022801"/>
    </source>
</evidence>
<dbReference type="PANTHER" id="PTHR16631:SF14">
    <property type="entry name" value="FAMILY 17 GLUCOSIDASE SCW10-RELATED"/>
    <property type="match status" value="1"/>
</dbReference>
<evidence type="ECO:0000256" key="5">
    <source>
        <dbReference type="SAM" id="SignalP"/>
    </source>
</evidence>
<evidence type="ECO:0000256" key="4">
    <source>
        <dbReference type="SAM" id="MobiDB-lite"/>
    </source>
</evidence>
<sequence>MKTGIFTTLALVFLQLAAAQPHARVRHKHAKRQGPNVKVVTDVEYVTVDAEDIVVYVDEHGRPVTTKTVYHSQAGPTVAPTSSSSSSPIYFPTHHPHPHPHPQSPSALAPSYHPIPVPLPGPTTKSALVPESTSSSTPASVPEPATTPRPSPNTEPSSSQPASASLPSNPGPVADGPGFGSAISYSPYNSDNTCKSATQVASDFAKMSGYEVIRLYGTDCNQLANVRAATQDTGVSLFLGIFDINQVQSECQTIIDAMKGDWSHVNTVSVGNELVNNGGASVSQVTSAIGQARSILKGAGYTGPVVTVDTMMAMKANPELCHASDFCAINCHAFFDGKTTAEKSGDFVLNWAKEVSEAAGGKTTVITETGWPSQGQTNGMAVPSLENQQAAIASIKRSFPRNAILYSSYNCMWKKNSASTFGAEQYWGILGTAPSG</sequence>
<dbReference type="GO" id="GO:0009986">
    <property type="term" value="C:cell surface"/>
    <property type="evidence" value="ECO:0007669"/>
    <property type="project" value="TreeGrafter"/>
</dbReference>
<evidence type="ECO:0008006" key="8">
    <source>
        <dbReference type="Google" id="ProtNLM"/>
    </source>
</evidence>
<protein>
    <recommendedName>
        <fullName evidence="8">Glycoside hydrolase family 17 protein</fullName>
    </recommendedName>
</protein>
<feature type="compositionally biased region" description="Low complexity" evidence="4">
    <location>
        <begin position="156"/>
        <end position="168"/>
    </location>
</feature>
<organism evidence="6 7">
    <name type="scientific">Heterodermia speciosa</name>
    <dbReference type="NCBI Taxonomy" id="116794"/>
    <lineage>
        <taxon>Eukaryota</taxon>
        <taxon>Fungi</taxon>
        <taxon>Dikarya</taxon>
        <taxon>Ascomycota</taxon>
        <taxon>Pezizomycotina</taxon>
        <taxon>Lecanoromycetes</taxon>
        <taxon>OSLEUM clade</taxon>
        <taxon>Lecanoromycetidae</taxon>
        <taxon>Caliciales</taxon>
        <taxon>Physciaceae</taxon>
        <taxon>Heterodermia</taxon>
    </lineage>
</organism>
<dbReference type="OrthoDB" id="941679at2759"/>
<evidence type="ECO:0000313" key="7">
    <source>
        <dbReference type="Proteomes" id="UP000664521"/>
    </source>
</evidence>
<feature type="signal peptide" evidence="5">
    <location>
        <begin position="1"/>
        <end position="19"/>
    </location>
</feature>
<name>A0A8H3IIM6_9LECA</name>
<dbReference type="GO" id="GO:0005576">
    <property type="term" value="C:extracellular region"/>
    <property type="evidence" value="ECO:0007669"/>
    <property type="project" value="TreeGrafter"/>
</dbReference>
<dbReference type="Proteomes" id="UP000664521">
    <property type="component" value="Unassembled WGS sequence"/>
</dbReference>
<feature type="chain" id="PRO_5034953860" description="Glycoside hydrolase family 17 protein" evidence="5">
    <location>
        <begin position="20"/>
        <end position="436"/>
    </location>
</feature>
<comment type="subcellular location">
    <subcellularLocation>
        <location evidence="1">Cell envelope</location>
    </subcellularLocation>
</comment>
<keyword evidence="3" id="KW-0378">Hydrolase</keyword>
<dbReference type="GO" id="GO:0042973">
    <property type="term" value="F:glucan endo-1,3-beta-D-glucosidase activity"/>
    <property type="evidence" value="ECO:0007669"/>
    <property type="project" value="TreeGrafter"/>
</dbReference>
<evidence type="ECO:0000256" key="1">
    <source>
        <dbReference type="ARBA" id="ARBA00004196"/>
    </source>
</evidence>
<reference evidence="6" key="1">
    <citation type="submission" date="2021-03" db="EMBL/GenBank/DDBJ databases">
        <authorList>
            <person name="Tagirdzhanova G."/>
        </authorList>
    </citation>
    <scope>NUCLEOTIDE SEQUENCE</scope>
</reference>
<dbReference type="SUPFAM" id="SSF51445">
    <property type="entry name" value="(Trans)glycosidases"/>
    <property type="match status" value="1"/>
</dbReference>
<comment type="caution">
    <text evidence="6">The sequence shown here is derived from an EMBL/GenBank/DDBJ whole genome shotgun (WGS) entry which is preliminary data.</text>
</comment>
<feature type="compositionally biased region" description="Polar residues" evidence="4">
    <location>
        <begin position="67"/>
        <end position="81"/>
    </location>
</feature>
<evidence type="ECO:0000313" key="6">
    <source>
        <dbReference type="EMBL" id="CAF9920183.1"/>
    </source>
</evidence>
<gene>
    <name evidence="6" type="ORF">HETSPECPRED_004187</name>
</gene>
<keyword evidence="5" id="KW-0732">Signal</keyword>
<feature type="compositionally biased region" description="Polar residues" evidence="4">
    <location>
        <begin position="123"/>
        <end position="139"/>
    </location>
</feature>
<dbReference type="Gene3D" id="3.20.20.80">
    <property type="entry name" value="Glycosidases"/>
    <property type="match status" value="2"/>
</dbReference>
<dbReference type="EMBL" id="CAJPDS010000025">
    <property type="protein sequence ID" value="CAF9920183.1"/>
    <property type="molecule type" value="Genomic_DNA"/>
</dbReference>
<dbReference type="PANTHER" id="PTHR16631">
    <property type="entry name" value="GLUCAN 1,3-BETA-GLUCOSIDASE"/>
    <property type="match status" value="1"/>
</dbReference>
<evidence type="ECO:0000256" key="2">
    <source>
        <dbReference type="ARBA" id="ARBA00008773"/>
    </source>
</evidence>
<dbReference type="GO" id="GO:0009277">
    <property type="term" value="C:fungal-type cell wall"/>
    <property type="evidence" value="ECO:0007669"/>
    <property type="project" value="TreeGrafter"/>
</dbReference>
<comment type="similarity">
    <text evidence="2">Belongs to the glycosyl hydrolase 17 family.</text>
</comment>
<dbReference type="InterPro" id="IPR017853">
    <property type="entry name" value="GH"/>
</dbReference>
<dbReference type="AlphaFoldDB" id="A0A8H3IIM6"/>
<dbReference type="GO" id="GO:0071555">
    <property type="term" value="P:cell wall organization"/>
    <property type="evidence" value="ECO:0007669"/>
    <property type="project" value="TreeGrafter"/>
</dbReference>
<proteinExistence type="inferred from homology"/>
<accession>A0A8H3IIM6</accession>